<protein>
    <submittedName>
        <fullName evidence="1">Uncharacterized protein</fullName>
    </submittedName>
</protein>
<name>A0A9Q5I258_SANBA</name>
<sequence length="218" mass="24722">MSSSVNVDFTNTGTEIATISYTDHVGNPVGPIVIRPNQVIRRKFEINFSYFFTFGRGRHEQTATLLAITRSVDFKAIQELVLTCNGWLGFVEGTSRHPDAVIHPEEAEHWDQMNCAVKLQLASNIDFCFLCELLAENKTSQALRKRLNERFGRKTSHERFIASSRLNAKRLEVGESFKEHIIALRALRAEYIDRGGSMDESEWRTIIDSSLASHESST</sequence>
<proteinExistence type="predicted"/>
<accession>A0A9Q5I258</accession>
<dbReference type="OrthoDB" id="10534758at2759"/>
<evidence type="ECO:0000313" key="1">
    <source>
        <dbReference type="EMBL" id="OCB90296.1"/>
    </source>
</evidence>
<dbReference type="EMBL" id="LNZH02000136">
    <property type="protein sequence ID" value="OCB90296.1"/>
    <property type="molecule type" value="Genomic_DNA"/>
</dbReference>
<keyword evidence="2" id="KW-1185">Reference proteome</keyword>
<dbReference type="Proteomes" id="UP000757232">
    <property type="component" value="Unassembled WGS sequence"/>
</dbReference>
<gene>
    <name evidence="1" type="ORF">A7U60_g2470</name>
</gene>
<dbReference type="AlphaFoldDB" id="A0A9Q5I258"/>
<comment type="caution">
    <text evidence="1">The sequence shown here is derived from an EMBL/GenBank/DDBJ whole genome shotgun (WGS) entry which is preliminary data.</text>
</comment>
<reference evidence="1" key="1">
    <citation type="submission" date="2016-06" db="EMBL/GenBank/DDBJ databases">
        <title>Draft Genome sequence of the fungus Inonotus baumii.</title>
        <authorList>
            <person name="Zhu H."/>
            <person name="Lin W."/>
        </authorList>
    </citation>
    <scope>NUCLEOTIDE SEQUENCE</scope>
    <source>
        <strain evidence="1">821</strain>
    </source>
</reference>
<organism evidence="1 2">
    <name type="scientific">Sanghuangporus baumii</name>
    <name type="common">Phellinus baumii</name>
    <dbReference type="NCBI Taxonomy" id="108892"/>
    <lineage>
        <taxon>Eukaryota</taxon>
        <taxon>Fungi</taxon>
        <taxon>Dikarya</taxon>
        <taxon>Basidiomycota</taxon>
        <taxon>Agaricomycotina</taxon>
        <taxon>Agaricomycetes</taxon>
        <taxon>Hymenochaetales</taxon>
        <taxon>Hymenochaetaceae</taxon>
        <taxon>Sanghuangporus</taxon>
    </lineage>
</organism>
<evidence type="ECO:0000313" key="2">
    <source>
        <dbReference type="Proteomes" id="UP000757232"/>
    </source>
</evidence>